<keyword evidence="1" id="KW-0493">Microtubule</keyword>
<keyword evidence="1" id="KW-0505">Motor protein</keyword>
<name>A0A8S1MHU0_PARPR</name>
<accession>A0A8S1MHU0</accession>
<reference evidence="2" key="1">
    <citation type="submission" date="2021-01" db="EMBL/GenBank/DDBJ databases">
        <authorList>
            <consortium name="Genoscope - CEA"/>
            <person name="William W."/>
        </authorList>
    </citation>
    <scope>NUCLEOTIDE SEQUENCE</scope>
</reference>
<organism evidence="2 3">
    <name type="scientific">Paramecium primaurelia</name>
    <dbReference type="NCBI Taxonomy" id="5886"/>
    <lineage>
        <taxon>Eukaryota</taxon>
        <taxon>Sar</taxon>
        <taxon>Alveolata</taxon>
        <taxon>Ciliophora</taxon>
        <taxon>Intramacronucleata</taxon>
        <taxon>Oligohymenophorea</taxon>
        <taxon>Peniculida</taxon>
        <taxon>Parameciidae</taxon>
        <taxon>Paramecium</taxon>
    </lineage>
</organism>
<dbReference type="Pfam" id="PF01221">
    <property type="entry name" value="Dynein_light"/>
    <property type="match status" value="1"/>
</dbReference>
<comment type="similarity">
    <text evidence="1">Belongs to the dynein light chain family.</text>
</comment>
<evidence type="ECO:0000313" key="3">
    <source>
        <dbReference type="Proteomes" id="UP000688137"/>
    </source>
</evidence>
<dbReference type="CDD" id="cd21450">
    <property type="entry name" value="DLC-like_DYNLL1-like"/>
    <property type="match status" value="1"/>
</dbReference>
<dbReference type="OMA" id="THESRRM"/>
<keyword evidence="3" id="KW-1185">Reference proteome</keyword>
<dbReference type="SMART" id="SM01375">
    <property type="entry name" value="Dynein_light"/>
    <property type="match status" value="1"/>
</dbReference>
<dbReference type="FunFam" id="3.30.740.10:FF:000018">
    <property type="entry name" value="Dynein light chain"/>
    <property type="match status" value="1"/>
</dbReference>
<dbReference type="Proteomes" id="UP000688137">
    <property type="component" value="Unassembled WGS sequence"/>
</dbReference>
<dbReference type="PANTHER" id="PTHR11886">
    <property type="entry name" value="DYNEIN LIGHT CHAIN"/>
    <property type="match status" value="1"/>
</dbReference>
<dbReference type="InterPro" id="IPR001372">
    <property type="entry name" value="Dynein_light_chain_typ-1/2"/>
</dbReference>
<dbReference type="GO" id="GO:0005874">
    <property type="term" value="C:microtubule"/>
    <property type="evidence" value="ECO:0007669"/>
    <property type="project" value="UniProtKB-KW"/>
</dbReference>
<dbReference type="GO" id="GO:0007017">
    <property type="term" value="P:microtubule-based process"/>
    <property type="evidence" value="ECO:0007669"/>
    <property type="project" value="InterPro"/>
</dbReference>
<proteinExistence type="inferred from homology"/>
<keyword evidence="1" id="KW-0963">Cytoplasm</keyword>
<dbReference type="GO" id="GO:0045505">
    <property type="term" value="F:dynein intermediate chain binding"/>
    <property type="evidence" value="ECO:0007669"/>
    <property type="project" value="TreeGrafter"/>
</dbReference>
<sequence length="101" mass="12107">MSSQTTNQYRMYLGARVLWPPDCPDDILEGAINETQSCLKTFEAKDGQKMAEHLKKYLDTNFEPYWHVFFGKNFGCHSIHEKRRFIYFYIDKTAYLFYKTQ</sequence>
<protein>
    <recommendedName>
        <fullName evidence="1">Dynein light chain</fullName>
    </recommendedName>
</protein>
<evidence type="ECO:0000256" key="1">
    <source>
        <dbReference type="RuleBase" id="RU365010"/>
    </source>
</evidence>
<dbReference type="PANTHER" id="PTHR11886:SF35">
    <property type="entry name" value="DYNEIN LIGHT CHAIN"/>
    <property type="match status" value="1"/>
</dbReference>
<gene>
    <name evidence="2" type="ORF">PPRIM_AZ9-3.1.T0590115</name>
</gene>
<dbReference type="EMBL" id="CAJJDM010000060">
    <property type="protein sequence ID" value="CAD8078001.1"/>
    <property type="molecule type" value="Genomic_DNA"/>
</dbReference>
<comment type="caution">
    <text evidence="2">The sequence shown here is derived from an EMBL/GenBank/DDBJ whole genome shotgun (WGS) entry which is preliminary data.</text>
</comment>
<keyword evidence="1" id="KW-0243">Dynein</keyword>
<keyword evidence="1" id="KW-0206">Cytoskeleton</keyword>
<dbReference type="GO" id="GO:0005868">
    <property type="term" value="C:cytoplasmic dynein complex"/>
    <property type="evidence" value="ECO:0007669"/>
    <property type="project" value="TreeGrafter"/>
</dbReference>
<evidence type="ECO:0000313" key="2">
    <source>
        <dbReference type="EMBL" id="CAD8078001.1"/>
    </source>
</evidence>
<dbReference type="AlphaFoldDB" id="A0A8S1MHU0"/>
<comment type="subcellular location">
    <subcellularLocation>
        <location evidence="1">Cytoplasm</location>
        <location evidence="1">Cytoskeleton</location>
    </subcellularLocation>
</comment>